<accession>A0ABW5M4Z3</accession>
<name>A0ABW5M4Z3_9BACT</name>
<dbReference type="Proteomes" id="UP001597469">
    <property type="component" value="Unassembled WGS sequence"/>
</dbReference>
<evidence type="ECO:0000313" key="2">
    <source>
        <dbReference type="Proteomes" id="UP001597469"/>
    </source>
</evidence>
<keyword evidence="2" id="KW-1185">Reference proteome</keyword>
<evidence type="ECO:0000313" key="1">
    <source>
        <dbReference type="EMBL" id="MFD2571714.1"/>
    </source>
</evidence>
<organism evidence="1 2">
    <name type="scientific">Spirosoma soli</name>
    <dbReference type="NCBI Taxonomy" id="1770529"/>
    <lineage>
        <taxon>Bacteria</taxon>
        <taxon>Pseudomonadati</taxon>
        <taxon>Bacteroidota</taxon>
        <taxon>Cytophagia</taxon>
        <taxon>Cytophagales</taxon>
        <taxon>Cytophagaceae</taxon>
        <taxon>Spirosoma</taxon>
    </lineage>
</organism>
<protein>
    <recommendedName>
        <fullName evidence="3">DUF2281 domain-containing protein</fullName>
    </recommendedName>
</protein>
<proteinExistence type="predicted"/>
<reference evidence="2" key="1">
    <citation type="journal article" date="2019" name="Int. J. Syst. Evol. Microbiol.">
        <title>The Global Catalogue of Microorganisms (GCM) 10K type strain sequencing project: providing services to taxonomists for standard genome sequencing and annotation.</title>
        <authorList>
            <consortium name="The Broad Institute Genomics Platform"/>
            <consortium name="The Broad Institute Genome Sequencing Center for Infectious Disease"/>
            <person name="Wu L."/>
            <person name="Ma J."/>
        </authorList>
    </citation>
    <scope>NUCLEOTIDE SEQUENCE [LARGE SCALE GENOMIC DNA]</scope>
    <source>
        <strain evidence="2">KCTC 42805</strain>
    </source>
</reference>
<dbReference type="EMBL" id="JBHULN010000007">
    <property type="protein sequence ID" value="MFD2571714.1"/>
    <property type="molecule type" value="Genomic_DNA"/>
</dbReference>
<comment type="caution">
    <text evidence="1">The sequence shown here is derived from an EMBL/GenBank/DDBJ whole genome shotgun (WGS) entry which is preliminary data.</text>
</comment>
<sequence length="67" mass="7835">MTIERTANEVIVRLSPLLDVEELQRLLNYLAYKESTIESSATQEDVDKLVAEVKKERWAHSQTRFNK</sequence>
<evidence type="ECO:0008006" key="3">
    <source>
        <dbReference type="Google" id="ProtNLM"/>
    </source>
</evidence>
<gene>
    <name evidence="1" type="ORF">ACFSUS_13800</name>
</gene>
<dbReference type="RefSeq" id="WP_381523484.1">
    <property type="nucleotide sequence ID" value="NZ_JBHULN010000007.1"/>
</dbReference>